<feature type="transmembrane region" description="Helical" evidence="13">
    <location>
        <begin position="6"/>
        <end position="26"/>
    </location>
</feature>
<evidence type="ECO:0000256" key="11">
    <source>
        <dbReference type="ARBA" id="ARBA00023264"/>
    </source>
</evidence>
<dbReference type="Gene3D" id="3.30.870.10">
    <property type="entry name" value="Endonuclease Chain A"/>
    <property type="match status" value="2"/>
</dbReference>
<dbReference type="CDD" id="cd09110">
    <property type="entry name" value="PLDc_CLS_1"/>
    <property type="match status" value="1"/>
</dbReference>
<dbReference type="PROSITE" id="PS50035">
    <property type="entry name" value="PLD"/>
    <property type="match status" value="2"/>
</dbReference>
<dbReference type="Pfam" id="PF13396">
    <property type="entry name" value="PLDc_N"/>
    <property type="match status" value="1"/>
</dbReference>
<comment type="subcellular location">
    <subcellularLocation>
        <location evidence="1">Cell membrane</location>
        <topology evidence="1">Multi-pass membrane protein</topology>
    </subcellularLocation>
</comment>
<feature type="domain" description="PLD phosphodiesterase" evidence="14">
    <location>
        <begin position="382"/>
        <end position="409"/>
    </location>
</feature>
<accession>A0ABY7W2D0</accession>
<reference evidence="15 16" key="1">
    <citation type="submission" date="2023-02" db="EMBL/GenBank/DDBJ databases">
        <title>Genome sequence of Lentisphaera profundi SAORIC-696.</title>
        <authorList>
            <person name="Kim e."/>
            <person name="Cho J.-C."/>
            <person name="Choi A."/>
            <person name="Kang I."/>
        </authorList>
    </citation>
    <scope>NUCLEOTIDE SEQUENCE [LARGE SCALE GENOMIC DNA]</scope>
    <source>
        <strain evidence="15 16">SAORIC-696</strain>
    </source>
</reference>
<keyword evidence="7 13" id="KW-1133">Transmembrane helix</keyword>
<dbReference type="InterPro" id="IPR027379">
    <property type="entry name" value="CLS_N"/>
</dbReference>
<evidence type="ECO:0000256" key="2">
    <source>
        <dbReference type="ARBA" id="ARBA00022475"/>
    </source>
</evidence>
<keyword evidence="6" id="KW-0677">Repeat</keyword>
<gene>
    <name evidence="15" type="primary">cls</name>
    <name evidence="15" type="ORF">PQO03_21775</name>
</gene>
<proteinExistence type="predicted"/>
<organism evidence="15 16">
    <name type="scientific">Lentisphaera profundi</name>
    <dbReference type="NCBI Taxonomy" id="1658616"/>
    <lineage>
        <taxon>Bacteria</taxon>
        <taxon>Pseudomonadati</taxon>
        <taxon>Lentisphaerota</taxon>
        <taxon>Lentisphaeria</taxon>
        <taxon>Lentisphaerales</taxon>
        <taxon>Lentisphaeraceae</taxon>
        <taxon>Lentisphaera</taxon>
    </lineage>
</organism>
<dbReference type="Pfam" id="PF13091">
    <property type="entry name" value="PLDc_2"/>
    <property type="match status" value="2"/>
</dbReference>
<keyword evidence="8" id="KW-0443">Lipid metabolism</keyword>
<keyword evidence="9 13" id="KW-0472">Membrane</keyword>
<evidence type="ECO:0000256" key="3">
    <source>
        <dbReference type="ARBA" id="ARBA00022516"/>
    </source>
</evidence>
<dbReference type="EMBL" id="CP117812">
    <property type="protein sequence ID" value="WDE98443.1"/>
    <property type="molecule type" value="Genomic_DNA"/>
</dbReference>
<evidence type="ECO:0000256" key="5">
    <source>
        <dbReference type="ARBA" id="ARBA00022692"/>
    </source>
</evidence>
<evidence type="ECO:0000256" key="6">
    <source>
        <dbReference type="ARBA" id="ARBA00022737"/>
    </source>
</evidence>
<keyword evidence="3" id="KW-0444">Lipid biosynthesis</keyword>
<evidence type="ECO:0000313" key="16">
    <source>
        <dbReference type="Proteomes" id="UP001214250"/>
    </source>
</evidence>
<dbReference type="PANTHER" id="PTHR21248">
    <property type="entry name" value="CARDIOLIPIN SYNTHASE"/>
    <property type="match status" value="1"/>
</dbReference>
<dbReference type="InterPro" id="IPR022924">
    <property type="entry name" value="Cardiolipin_synthase"/>
</dbReference>
<dbReference type="CDD" id="cd09112">
    <property type="entry name" value="PLDc_CLS_2"/>
    <property type="match status" value="1"/>
</dbReference>
<keyword evidence="11" id="KW-1208">Phospholipid metabolism</keyword>
<evidence type="ECO:0000256" key="10">
    <source>
        <dbReference type="ARBA" id="ARBA00023209"/>
    </source>
</evidence>
<evidence type="ECO:0000256" key="12">
    <source>
        <dbReference type="NCBIfam" id="TIGR04265"/>
    </source>
</evidence>
<keyword evidence="5 13" id="KW-0812">Transmembrane</keyword>
<dbReference type="EC" id="2.7.8.-" evidence="12"/>
<name>A0ABY7W2D0_9BACT</name>
<keyword evidence="16" id="KW-1185">Reference proteome</keyword>
<dbReference type="SMART" id="SM00155">
    <property type="entry name" value="PLDc"/>
    <property type="match status" value="2"/>
</dbReference>
<dbReference type="InterPro" id="IPR025202">
    <property type="entry name" value="PLD-like_dom"/>
</dbReference>
<dbReference type="NCBIfam" id="TIGR04265">
    <property type="entry name" value="bac_cardiolipin"/>
    <property type="match status" value="1"/>
</dbReference>
<dbReference type="PANTHER" id="PTHR21248:SF22">
    <property type="entry name" value="PHOSPHOLIPASE D"/>
    <property type="match status" value="1"/>
</dbReference>
<feature type="transmembrane region" description="Helical" evidence="13">
    <location>
        <begin position="38"/>
        <end position="56"/>
    </location>
</feature>
<evidence type="ECO:0000256" key="4">
    <source>
        <dbReference type="ARBA" id="ARBA00022679"/>
    </source>
</evidence>
<evidence type="ECO:0000313" key="15">
    <source>
        <dbReference type="EMBL" id="WDE98443.1"/>
    </source>
</evidence>
<feature type="domain" description="PLD phosphodiesterase" evidence="14">
    <location>
        <begin position="208"/>
        <end position="235"/>
    </location>
</feature>
<dbReference type="RefSeq" id="WP_274153314.1">
    <property type="nucleotide sequence ID" value="NZ_CP117812.1"/>
</dbReference>
<sequence length="467" mass="53189">MLAYIDHIIVVLITYTLGIILAVEVLYKGRTSQGKTAWILSLLLMPIFTIPIYLIFGSRKFHGYVTAHKEGREPLDKLWQRAHETMSPHKVVINELCLYEKISNSMFTKGNKIELIKTGKEKYEKLFKDIDAAKKSVFIEYYIIRNDKIGKKLKDSLIAKAKEGLEVTLICDYLGSLSIKKKYMQELSSAGVKAYFFRTTKFGRRGQINFRNHRKLVIIDDIIAYTGGMNIAEDYAKETWHDAHMRIMGPMVCELQFTYLLDYKWAKPKDQKLPEVDFSKNISYADGMEALALASGPADDKETCLLYYLNLISGAKKSLDLVSPFFAPDVAIIAALISAQLRGVKVRLIIPLKSDNHFFVDLSAHEYARSLARKGIGVYLFNEGMIHKKLLIVDDNLVSLGTANLDNRSFRINFELSILIKSPAFTKEIISVFKDDLLKSKKITGYEDMPSWKKFLAKCSQLFAPLQ</sequence>
<keyword evidence="2" id="KW-1003">Cell membrane</keyword>
<dbReference type="InterPro" id="IPR001736">
    <property type="entry name" value="PLipase_D/transphosphatidylase"/>
</dbReference>
<evidence type="ECO:0000259" key="14">
    <source>
        <dbReference type="PROSITE" id="PS50035"/>
    </source>
</evidence>
<evidence type="ECO:0000256" key="1">
    <source>
        <dbReference type="ARBA" id="ARBA00004651"/>
    </source>
</evidence>
<evidence type="ECO:0000256" key="8">
    <source>
        <dbReference type="ARBA" id="ARBA00023098"/>
    </source>
</evidence>
<keyword evidence="10" id="KW-0594">Phospholipid biosynthesis</keyword>
<keyword evidence="4" id="KW-0808">Transferase</keyword>
<evidence type="ECO:0000256" key="13">
    <source>
        <dbReference type="SAM" id="Phobius"/>
    </source>
</evidence>
<evidence type="ECO:0000256" key="7">
    <source>
        <dbReference type="ARBA" id="ARBA00022989"/>
    </source>
</evidence>
<evidence type="ECO:0000256" key="9">
    <source>
        <dbReference type="ARBA" id="ARBA00023136"/>
    </source>
</evidence>
<dbReference type="Proteomes" id="UP001214250">
    <property type="component" value="Chromosome 2"/>
</dbReference>
<dbReference type="SUPFAM" id="SSF56024">
    <property type="entry name" value="Phospholipase D/nuclease"/>
    <property type="match status" value="2"/>
</dbReference>
<protein>
    <recommendedName>
        <fullName evidence="12">Cardiolipin synthase</fullName>
        <ecNumber evidence="12">2.7.8.-</ecNumber>
    </recommendedName>
</protein>